<dbReference type="GO" id="GO:0046872">
    <property type="term" value="F:metal ion binding"/>
    <property type="evidence" value="ECO:0007669"/>
    <property type="project" value="UniProtKB-KW"/>
</dbReference>
<proteinExistence type="predicted"/>
<dbReference type="InterPro" id="IPR011025">
    <property type="entry name" value="GproteinA_insert"/>
</dbReference>
<dbReference type="FunFam" id="3.40.50.300:FF:000692">
    <property type="entry name" value="Guanine nucleotide-binding protein subunit alpha"/>
    <property type="match status" value="1"/>
</dbReference>
<dbReference type="InterPro" id="IPR027417">
    <property type="entry name" value="P-loop_NTPase"/>
</dbReference>
<dbReference type="SUPFAM" id="SSF47895">
    <property type="entry name" value="Transducin (alpha subunit), insertion domain"/>
    <property type="match status" value="1"/>
</dbReference>
<dbReference type="Pfam" id="PF00503">
    <property type="entry name" value="G-alpha"/>
    <property type="match status" value="1"/>
</dbReference>
<dbReference type="OrthoDB" id="5817230at2759"/>
<protein>
    <submittedName>
        <fullName evidence="8">G-alpha-domain-containing protein</fullName>
    </submittedName>
</protein>
<evidence type="ECO:0000313" key="9">
    <source>
        <dbReference type="Proteomes" id="UP000076727"/>
    </source>
</evidence>
<dbReference type="GO" id="GO:0005834">
    <property type="term" value="C:heterotrimeric G-protein complex"/>
    <property type="evidence" value="ECO:0007669"/>
    <property type="project" value="TreeGrafter"/>
</dbReference>
<dbReference type="PANTHER" id="PTHR10218:SF360">
    <property type="entry name" value="GUANINE NUCLEOTIDE-BINDING PROTEIN SUBUNIT ALPHA HOMOLOG"/>
    <property type="match status" value="1"/>
</dbReference>
<evidence type="ECO:0000256" key="5">
    <source>
        <dbReference type="PIRSR" id="PIRSR601019-1"/>
    </source>
</evidence>
<dbReference type="SMART" id="SM00275">
    <property type="entry name" value="G_alpha"/>
    <property type="match status" value="1"/>
</dbReference>
<feature type="compositionally biased region" description="Basic and acidic residues" evidence="7">
    <location>
        <begin position="1"/>
        <end position="12"/>
    </location>
</feature>
<evidence type="ECO:0000256" key="3">
    <source>
        <dbReference type="ARBA" id="ARBA00023134"/>
    </source>
</evidence>
<keyword evidence="2 5" id="KW-0547">Nucleotide-binding</keyword>
<keyword evidence="4" id="KW-0807">Transducer</keyword>
<dbReference type="SUPFAM" id="SSF52540">
    <property type="entry name" value="P-loop containing nucleoside triphosphate hydrolases"/>
    <property type="match status" value="1"/>
</dbReference>
<accession>A0A165PLK6</accession>
<sequence length="506" mass="56751">MPAREPADHDPLDAILRPPLDETPDEKACRVAQEEEARQVSQAIDDTIRQERLARKRMRVVRLLLLGQSESGKSTTLRQFQRLYTPSAFREERIHWHSIVQLNLIRSVHTILDALADVRPHELPSAPPSPGSSPPLGPRRLPPSLHSHRHTVYGDSASDTDSAETPPAPVLPPRLGELRARLAPLRHVEALLLARLVPPSEDAPFLPSRSRADTTGEVFVRPGSWKRGWRIGPFGSGGHGPAGEAERELAEEVQNVLWRCSSDLLTLWHDPTVRSILKKRKIRLEESPGFFLNDLPRVTAPNYRPSDDDVLKARLKTVGVSEYTFEMEAGSESGTQWRIIDVGGSRSQRQTWVPFFDDVDAIIFLAPISGFDQTLAEDRSVNRLEDSVLLWKAVCANKLLARVDLVLFLNKCDILAAKLGAGIRLAKYVKSFGERPNEAETAEKYFRSKFNAIHREYSPIPRKFYGFCTSVTSVMDGMQDTTTTGGIIASVRDMVVREHLRRSKLL</sequence>
<feature type="region of interest" description="Disordered" evidence="7">
    <location>
        <begin position="1"/>
        <end position="23"/>
    </location>
</feature>
<keyword evidence="9" id="KW-1185">Reference proteome</keyword>
<dbReference type="AlphaFoldDB" id="A0A165PLK6"/>
<dbReference type="PANTHER" id="PTHR10218">
    <property type="entry name" value="GTP-BINDING PROTEIN ALPHA SUBUNIT"/>
    <property type="match status" value="1"/>
</dbReference>
<dbReference type="InterPro" id="IPR001019">
    <property type="entry name" value="Gprotein_alpha_su"/>
</dbReference>
<gene>
    <name evidence="8" type="ORF">DAEQUDRAFT_738755</name>
</gene>
<dbReference type="GO" id="GO:0031683">
    <property type="term" value="F:G-protein beta/gamma-subunit complex binding"/>
    <property type="evidence" value="ECO:0007669"/>
    <property type="project" value="InterPro"/>
</dbReference>
<dbReference type="EMBL" id="KV429067">
    <property type="protein sequence ID" value="KZT68356.1"/>
    <property type="molecule type" value="Genomic_DNA"/>
</dbReference>
<dbReference type="GO" id="GO:0003924">
    <property type="term" value="F:GTPase activity"/>
    <property type="evidence" value="ECO:0007669"/>
    <property type="project" value="InterPro"/>
</dbReference>
<evidence type="ECO:0000256" key="7">
    <source>
        <dbReference type="SAM" id="MobiDB-lite"/>
    </source>
</evidence>
<dbReference type="Proteomes" id="UP000076727">
    <property type="component" value="Unassembled WGS sequence"/>
</dbReference>
<evidence type="ECO:0000256" key="1">
    <source>
        <dbReference type="ARBA" id="ARBA00022723"/>
    </source>
</evidence>
<evidence type="ECO:0000256" key="2">
    <source>
        <dbReference type="ARBA" id="ARBA00022741"/>
    </source>
</evidence>
<dbReference type="GO" id="GO:0001664">
    <property type="term" value="F:G protein-coupled receptor binding"/>
    <property type="evidence" value="ECO:0007669"/>
    <property type="project" value="TreeGrafter"/>
</dbReference>
<keyword evidence="1 6" id="KW-0479">Metal-binding</keyword>
<dbReference type="GO" id="GO:0005525">
    <property type="term" value="F:GTP binding"/>
    <property type="evidence" value="ECO:0007669"/>
    <property type="project" value="UniProtKB-KW"/>
</dbReference>
<keyword evidence="3 5" id="KW-0342">GTP-binding</keyword>
<reference evidence="8 9" key="1">
    <citation type="journal article" date="2016" name="Mol. Biol. Evol.">
        <title>Comparative Genomics of Early-Diverging Mushroom-Forming Fungi Provides Insights into the Origins of Lignocellulose Decay Capabilities.</title>
        <authorList>
            <person name="Nagy L.G."/>
            <person name="Riley R."/>
            <person name="Tritt A."/>
            <person name="Adam C."/>
            <person name="Daum C."/>
            <person name="Floudas D."/>
            <person name="Sun H."/>
            <person name="Yadav J.S."/>
            <person name="Pangilinan J."/>
            <person name="Larsson K.H."/>
            <person name="Matsuura K."/>
            <person name="Barry K."/>
            <person name="Labutti K."/>
            <person name="Kuo R."/>
            <person name="Ohm R.A."/>
            <person name="Bhattacharya S.S."/>
            <person name="Shirouzu T."/>
            <person name="Yoshinaga Y."/>
            <person name="Martin F.M."/>
            <person name="Grigoriev I.V."/>
            <person name="Hibbett D.S."/>
        </authorList>
    </citation>
    <scope>NUCLEOTIDE SEQUENCE [LARGE SCALE GENOMIC DNA]</scope>
    <source>
        <strain evidence="8 9">L-15889</strain>
    </source>
</reference>
<keyword evidence="6" id="KW-0460">Magnesium</keyword>
<dbReference type="PRINTS" id="PR00318">
    <property type="entry name" value="GPROTEINA"/>
</dbReference>
<evidence type="ECO:0000256" key="4">
    <source>
        <dbReference type="ARBA" id="ARBA00023224"/>
    </source>
</evidence>
<evidence type="ECO:0000256" key="6">
    <source>
        <dbReference type="PIRSR" id="PIRSR601019-2"/>
    </source>
</evidence>
<evidence type="ECO:0000313" key="8">
    <source>
        <dbReference type="EMBL" id="KZT68356.1"/>
    </source>
</evidence>
<feature type="binding site" evidence="5">
    <location>
        <begin position="311"/>
        <end position="317"/>
    </location>
    <ligand>
        <name>GTP</name>
        <dbReference type="ChEBI" id="CHEBI:37565"/>
    </ligand>
</feature>
<dbReference type="GO" id="GO:0005737">
    <property type="term" value="C:cytoplasm"/>
    <property type="evidence" value="ECO:0007669"/>
    <property type="project" value="TreeGrafter"/>
</dbReference>
<organism evidence="8 9">
    <name type="scientific">Daedalea quercina L-15889</name>
    <dbReference type="NCBI Taxonomy" id="1314783"/>
    <lineage>
        <taxon>Eukaryota</taxon>
        <taxon>Fungi</taxon>
        <taxon>Dikarya</taxon>
        <taxon>Basidiomycota</taxon>
        <taxon>Agaricomycotina</taxon>
        <taxon>Agaricomycetes</taxon>
        <taxon>Polyporales</taxon>
        <taxon>Fomitopsis</taxon>
    </lineage>
</organism>
<dbReference type="Gene3D" id="3.40.50.300">
    <property type="entry name" value="P-loop containing nucleotide triphosphate hydrolases"/>
    <property type="match status" value="2"/>
</dbReference>
<feature type="region of interest" description="Disordered" evidence="7">
    <location>
        <begin position="122"/>
        <end position="172"/>
    </location>
</feature>
<feature type="compositionally biased region" description="Pro residues" evidence="7">
    <location>
        <begin position="125"/>
        <end position="141"/>
    </location>
</feature>
<feature type="binding site" evidence="5">
    <location>
        <begin position="410"/>
        <end position="413"/>
    </location>
    <ligand>
        <name>GTP</name>
        <dbReference type="ChEBI" id="CHEBI:37565"/>
    </ligand>
</feature>
<dbReference type="Gene3D" id="1.10.400.10">
    <property type="entry name" value="GI Alpha 1, domain 2-like"/>
    <property type="match status" value="1"/>
</dbReference>
<name>A0A165PLK6_9APHY</name>
<dbReference type="STRING" id="1314783.A0A165PLK6"/>
<dbReference type="PROSITE" id="PS51882">
    <property type="entry name" value="G_ALPHA"/>
    <property type="match status" value="1"/>
</dbReference>
<dbReference type="GO" id="GO:0007188">
    <property type="term" value="P:adenylate cyclase-modulating G protein-coupled receptor signaling pathway"/>
    <property type="evidence" value="ECO:0007669"/>
    <property type="project" value="TreeGrafter"/>
</dbReference>
<feature type="binding site" evidence="6">
    <location>
        <position position="317"/>
    </location>
    <ligand>
        <name>Mg(2+)</name>
        <dbReference type="ChEBI" id="CHEBI:18420"/>
    </ligand>
</feature>